<dbReference type="Gene3D" id="3.20.20.300">
    <property type="entry name" value="Glycoside hydrolase, family 3, N-terminal domain"/>
    <property type="match status" value="1"/>
</dbReference>
<dbReference type="EMBL" id="MSFN02000001">
    <property type="protein sequence ID" value="PTU24815.1"/>
    <property type="molecule type" value="Genomic_DNA"/>
</dbReference>
<dbReference type="GO" id="GO:0030245">
    <property type="term" value="P:cellulose catabolic process"/>
    <property type="evidence" value="ECO:0007669"/>
    <property type="project" value="UniProtKB-KW"/>
</dbReference>
<dbReference type="InterPro" id="IPR026891">
    <property type="entry name" value="Fn3-like"/>
</dbReference>
<dbReference type="GeneID" id="63812651"/>
<dbReference type="InterPro" id="IPR002772">
    <property type="entry name" value="Glyco_hydro_3_C"/>
</dbReference>
<feature type="domain" description="Fibronectin type III-like" evidence="12">
    <location>
        <begin position="718"/>
        <end position="787"/>
    </location>
</feature>
<keyword evidence="10" id="KW-0624">Polysaccharide degradation</keyword>
<evidence type="ECO:0000259" key="12">
    <source>
        <dbReference type="SMART" id="SM01217"/>
    </source>
</evidence>
<dbReference type="InterPro" id="IPR017853">
    <property type="entry name" value="GH"/>
</dbReference>
<keyword evidence="7" id="KW-0325">Glycoprotein</keyword>
<evidence type="ECO:0000256" key="11">
    <source>
        <dbReference type="SAM" id="SignalP"/>
    </source>
</evidence>
<proteinExistence type="inferred from homology"/>
<dbReference type="Gene3D" id="2.60.40.10">
    <property type="entry name" value="Immunoglobulins"/>
    <property type="match status" value="1"/>
</dbReference>
<dbReference type="PANTHER" id="PTHR30620">
    <property type="entry name" value="PERIPLASMIC BETA-GLUCOSIDASE-RELATED"/>
    <property type="match status" value="1"/>
</dbReference>
<dbReference type="InterPro" id="IPR001764">
    <property type="entry name" value="Glyco_hydro_3_N"/>
</dbReference>
<evidence type="ECO:0000256" key="3">
    <source>
        <dbReference type="ARBA" id="ARBA00005336"/>
    </source>
</evidence>
<evidence type="ECO:0000256" key="10">
    <source>
        <dbReference type="ARBA" id="ARBA00023326"/>
    </source>
</evidence>
<reference evidence="13 14" key="1">
    <citation type="journal article" date="2018" name="Proc. Natl. Acad. Sci. U.S.A.">
        <title>Linking secondary metabolites to gene clusters through genome sequencing of six diverse Aspergillus species.</title>
        <authorList>
            <person name="Kaerboelling I."/>
            <person name="Vesth T.C."/>
            <person name="Frisvad J.C."/>
            <person name="Nybo J.L."/>
            <person name="Theobald S."/>
            <person name="Kuo A."/>
            <person name="Bowyer P."/>
            <person name="Matsuda Y."/>
            <person name="Mondo S."/>
            <person name="Lyhne E.K."/>
            <person name="Kogle M.E."/>
            <person name="Clum A."/>
            <person name="Lipzen A."/>
            <person name="Salamov A."/>
            <person name="Ngan C.Y."/>
            <person name="Daum C."/>
            <person name="Chiniquy J."/>
            <person name="Barry K."/>
            <person name="LaButti K."/>
            <person name="Haridas S."/>
            <person name="Simmons B.A."/>
            <person name="Magnuson J.K."/>
            <person name="Mortensen U.H."/>
            <person name="Larsen T.O."/>
            <person name="Grigoriev I.V."/>
            <person name="Baker S.E."/>
            <person name="Andersen M.R."/>
        </authorList>
    </citation>
    <scope>NUCLEOTIDE SEQUENCE [LARGE SCALE GENOMIC DNA]</scope>
    <source>
        <strain evidence="13 14">IBT 24754</strain>
    </source>
</reference>
<dbReference type="SUPFAM" id="SSF52279">
    <property type="entry name" value="Beta-D-glucan exohydrolase, C-terminal domain"/>
    <property type="match status" value="1"/>
</dbReference>
<dbReference type="VEuPathDB" id="FungiDB:P175DRAFT_0489907"/>
<evidence type="ECO:0000256" key="1">
    <source>
        <dbReference type="ARBA" id="ARBA00000448"/>
    </source>
</evidence>
<evidence type="ECO:0000256" key="4">
    <source>
        <dbReference type="ARBA" id="ARBA00012744"/>
    </source>
</evidence>
<comment type="pathway">
    <text evidence="2">Glycan metabolism; cellulose degradation.</text>
</comment>
<dbReference type="Gene3D" id="3.40.50.1700">
    <property type="entry name" value="Glycoside hydrolase family 3 C-terminal domain"/>
    <property type="match status" value="1"/>
</dbReference>
<dbReference type="InterPro" id="IPR013783">
    <property type="entry name" value="Ig-like_fold"/>
</dbReference>
<dbReference type="GO" id="GO:0008422">
    <property type="term" value="F:beta-glucosidase activity"/>
    <property type="evidence" value="ECO:0007669"/>
    <property type="project" value="UniProtKB-EC"/>
</dbReference>
<evidence type="ECO:0000256" key="8">
    <source>
        <dbReference type="ARBA" id="ARBA00023277"/>
    </source>
</evidence>
<dbReference type="PRINTS" id="PR00133">
    <property type="entry name" value="GLHYDRLASE3"/>
</dbReference>
<organism evidence="13 14">
    <name type="scientific">Aspergillus ochraceoroseus IBT 24754</name>
    <dbReference type="NCBI Taxonomy" id="1392256"/>
    <lineage>
        <taxon>Eukaryota</taxon>
        <taxon>Fungi</taxon>
        <taxon>Dikarya</taxon>
        <taxon>Ascomycota</taxon>
        <taxon>Pezizomycotina</taxon>
        <taxon>Eurotiomycetes</taxon>
        <taxon>Eurotiomycetidae</taxon>
        <taxon>Eurotiales</taxon>
        <taxon>Aspergillaceae</taxon>
        <taxon>Aspergillus</taxon>
        <taxon>Aspergillus subgen. Nidulantes</taxon>
    </lineage>
</organism>
<sequence length="799" mass="87438">MLSNRFSRGLVLLCAGLTAARGASPVYKDPNASIEDRISDLLGRMTVEDKMAQLIQGDVTNWMNADTGDFNYTGLVENMKMKAGMFYGMVGYPVPWDWIATNVKKAQDYLIQNTTLGIPALVQTEGIHGFLIANATIFNSPIAYACSFNRDLVNKMGKIIAQEALTLGVNQLFGPVVDLARELRYGRVRIHYYTREKAQRSGLTAMQVEETFGEDPYLAGEIGYEYTTGLQSLNVSSTVKHFIGFSEPEQGINTGPVKGGERYLRTTYFPSFKRAIVDAGAWSIMSAYHSYDGIPAVADYHTLTEILRDEWGYEFYVISDAGATDRLCTAFHLCGSSPIDMESVTLQTLPAGNDVEMGGGSFNFQKIPELVESGKLDIAAVNTAVSRVLRAKFTMGLFENPYPGAPHKEWEKLIHSKEAVDLARKLDKESIVLLENHNNVLPLKKTGDIAVIGPMAHGFMNYGDYVVYRSQYRGVTPLDGIKAAVGEKARVHYAQGCERWSNDQSGFPEAIEAAKNSDVAIVVVGTWSRDQRELWMGLNATTGEHVDTNDLSLVGAQGDLVKAIAATGVPTIVVLSSGKPISDSWLANGTTALIQQFYPSEQGGNALADVLFGDYNPSGKLSVSFPRYVGDLPVYYDYLNSGRSIGDSGYETANGTLVFGHQYVLGNPAPWYPFGYGKSYSEFEYGGVSLDKSHVSASDTVTVRVAVTNTHATLEGTEVVQVYVVDEISTVDVPNRMLRGFEKVVIPPGNTETVQVQVRVQELGLWNTRMKYVVEPGAFQVLVGSSSADIRGNATFYVQ</sequence>
<evidence type="ECO:0000313" key="14">
    <source>
        <dbReference type="Proteomes" id="UP000244073"/>
    </source>
</evidence>
<evidence type="ECO:0000256" key="9">
    <source>
        <dbReference type="ARBA" id="ARBA00023295"/>
    </source>
</evidence>
<dbReference type="RefSeq" id="XP_040756207.1">
    <property type="nucleotide sequence ID" value="XM_040895769.1"/>
</dbReference>
<evidence type="ECO:0000256" key="5">
    <source>
        <dbReference type="ARBA" id="ARBA00022801"/>
    </source>
</evidence>
<dbReference type="AlphaFoldDB" id="A0A2T5M8G6"/>
<evidence type="ECO:0000256" key="7">
    <source>
        <dbReference type="ARBA" id="ARBA00023180"/>
    </source>
</evidence>
<accession>A0A2T5M8G6</accession>
<dbReference type="Pfam" id="PF14310">
    <property type="entry name" value="Fn3-like"/>
    <property type="match status" value="1"/>
</dbReference>
<dbReference type="FunFam" id="3.40.50.1700:FF:000009">
    <property type="entry name" value="Periplasmic beta-glucosidase"/>
    <property type="match status" value="1"/>
</dbReference>
<dbReference type="FunFam" id="2.60.40.10:FF:000495">
    <property type="entry name" value="Periplasmic beta-glucosidase"/>
    <property type="match status" value="1"/>
</dbReference>
<dbReference type="SMART" id="SM01217">
    <property type="entry name" value="Fn3_like"/>
    <property type="match status" value="1"/>
</dbReference>
<comment type="caution">
    <text evidence="13">The sequence shown here is derived from an EMBL/GenBank/DDBJ whole genome shotgun (WGS) entry which is preliminary data.</text>
</comment>
<feature type="signal peptide" evidence="11">
    <location>
        <begin position="1"/>
        <end position="22"/>
    </location>
</feature>
<dbReference type="Pfam" id="PF01915">
    <property type="entry name" value="Glyco_hydro_3_C"/>
    <property type="match status" value="1"/>
</dbReference>
<comment type="catalytic activity">
    <reaction evidence="1">
        <text>Hydrolysis of terminal, non-reducing beta-D-glucosyl residues with release of beta-D-glucose.</text>
        <dbReference type="EC" id="3.2.1.21"/>
    </reaction>
</comment>
<comment type="similarity">
    <text evidence="3">Belongs to the glycosyl hydrolase 3 family.</text>
</comment>
<dbReference type="OrthoDB" id="2123594at2759"/>
<dbReference type="PANTHER" id="PTHR30620:SF117">
    <property type="entry name" value="BETA-1,4-XYLOSIDASE (EUROFUNG)"/>
    <property type="match status" value="1"/>
</dbReference>
<gene>
    <name evidence="13" type="ORF">P175DRAFT_0489907</name>
</gene>
<keyword evidence="8" id="KW-0119">Carbohydrate metabolism</keyword>
<dbReference type="SUPFAM" id="SSF51445">
    <property type="entry name" value="(Trans)glycosidases"/>
    <property type="match status" value="1"/>
</dbReference>
<protein>
    <recommendedName>
        <fullName evidence="4">beta-glucosidase</fullName>
        <ecNumber evidence="4">3.2.1.21</ecNumber>
    </recommendedName>
</protein>
<keyword evidence="5" id="KW-0378">Hydrolase</keyword>
<dbReference type="InterPro" id="IPR036881">
    <property type="entry name" value="Glyco_hydro_3_C_sf"/>
</dbReference>
<keyword evidence="9" id="KW-0326">Glycosidase</keyword>
<evidence type="ECO:0000256" key="6">
    <source>
        <dbReference type="ARBA" id="ARBA00023001"/>
    </source>
</evidence>
<keyword evidence="6" id="KW-0136">Cellulose degradation</keyword>
<dbReference type="InterPro" id="IPR036962">
    <property type="entry name" value="Glyco_hydro_3_N_sf"/>
</dbReference>
<evidence type="ECO:0000313" key="13">
    <source>
        <dbReference type="EMBL" id="PTU24815.1"/>
    </source>
</evidence>
<evidence type="ECO:0000256" key="2">
    <source>
        <dbReference type="ARBA" id="ARBA00004987"/>
    </source>
</evidence>
<dbReference type="InterPro" id="IPR051915">
    <property type="entry name" value="Cellulose_Degrad_GH3"/>
</dbReference>
<feature type="chain" id="PRO_5015574852" description="beta-glucosidase" evidence="11">
    <location>
        <begin position="23"/>
        <end position="799"/>
    </location>
</feature>
<name>A0A2T5M8G6_9EURO</name>
<dbReference type="Pfam" id="PF00933">
    <property type="entry name" value="Glyco_hydro_3"/>
    <property type="match status" value="1"/>
</dbReference>
<keyword evidence="11" id="KW-0732">Signal</keyword>
<dbReference type="EC" id="3.2.1.21" evidence="4"/>
<dbReference type="Proteomes" id="UP000244073">
    <property type="component" value="Unassembled WGS sequence"/>
</dbReference>